<dbReference type="AlphaFoldDB" id="A0ABC8L7H3"/>
<proteinExistence type="predicted"/>
<gene>
    <name evidence="2" type="ORF">ERUC_LOCUS32212</name>
</gene>
<protein>
    <submittedName>
        <fullName evidence="2">Uncharacterized protein</fullName>
    </submittedName>
</protein>
<name>A0ABC8L7H3_ERUVS</name>
<sequence length="87" mass="9879">MGLGLILDSTKEDGLDPVRETGRVRGRKRSPVVNSMRDKDGKRRRVNSSLVRGLRIKTVERDTDSWCPSSDRLVRFCHLVDLGISTR</sequence>
<accession>A0ABC8L7H3</accession>
<keyword evidence="3" id="KW-1185">Reference proteome</keyword>
<evidence type="ECO:0000256" key="1">
    <source>
        <dbReference type="SAM" id="MobiDB-lite"/>
    </source>
</evidence>
<dbReference type="EMBL" id="CAKOAT010459598">
    <property type="protein sequence ID" value="CAH8375616.1"/>
    <property type="molecule type" value="Genomic_DNA"/>
</dbReference>
<feature type="region of interest" description="Disordered" evidence="1">
    <location>
        <begin position="23"/>
        <end position="44"/>
    </location>
</feature>
<organism evidence="2 3">
    <name type="scientific">Eruca vesicaria subsp. sativa</name>
    <name type="common">Garden rocket</name>
    <name type="synonym">Eruca sativa</name>
    <dbReference type="NCBI Taxonomy" id="29727"/>
    <lineage>
        <taxon>Eukaryota</taxon>
        <taxon>Viridiplantae</taxon>
        <taxon>Streptophyta</taxon>
        <taxon>Embryophyta</taxon>
        <taxon>Tracheophyta</taxon>
        <taxon>Spermatophyta</taxon>
        <taxon>Magnoliopsida</taxon>
        <taxon>eudicotyledons</taxon>
        <taxon>Gunneridae</taxon>
        <taxon>Pentapetalae</taxon>
        <taxon>rosids</taxon>
        <taxon>malvids</taxon>
        <taxon>Brassicales</taxon>
        <taxon>Brassicaceae</taxon>
        <taxon>Brassiceae</taxon>
        <taxon>Eruca</taxon>
    </lineage>
</organism>
<comment type="caution">
    <text evidence="2">The sequence shown here is derived from an EMBL/GenBank/DDBJ whole genome shotgun (WGS) entry which is preliminary data.</text>
</comment>
<reference evidence="2 3" key="1">
    <citation type="submission" date="2022-03" db="EMBL/GenBank/DDBJ databases">
        <authorList>
            <person name="Macdonald S."/>
            <person name="Ahmed S."/>
            <person name="Newling K."/>
        </authorList>
    </citation>
    <scope>NUCLEOTIDE SEQUENCE [LARGE SCALE GENOMIC DNA]</scope>
</reference>
<evidence type="ECO:0000313" key="2">
    <source>
        <dbReference type="EMBL" id="CAH8375616.1"/>
    </source>
</evidence>
<evidence type="ECO:0000313" key="3">
    <source>
        <dbReference type="Proteomes" id="UP001642260"/>
    </source>
</evidence>
<dbReference type="Proteomes" id="UP001642260">
    <property type="component" value="Unassembled WGS sequence"/>
</dbReference>